<dbReference type="Gene3D" id="3.90.1200.10">
    <property type="match status" value="1"/>
</dbReference>
<dbReference type="PANTHER" id="PTHR12149:SF8">
    <property type="entry name" value="PROTEIN-RIBULOSAMINE 3-KINASE"/>
    <property type="match status" value="1"/>
</dbReference>
<protein>
    <submittedName>
        <fullName evidence="1">Uncharacterized protein</fullName>
    </submittedName>
</protein>
<dbReference type="Pfam" id="PF03881">
    <property type="entry name" value="Fructosamin_kin"/>
    <property type="match status" value="1"/>
</dbReference>
<dbReference type="Proteomes" id="UP001480595">
    <property type="component" value="Unassembled WGS sequence"/>
</dbReference>
<keyword evidence="2" id="KW-1185">Reference proteome</keyword>
<dbReference type="EMBL" id="JAQQWL010000012">
    <property type="protein sequence ID" value="KAK8043927.1"/>
    <property type="molecule type" value="Genomic_DNA"/>
</dbReference>
<accession>A0ABR1TBY8</accession>
<dbReference type="GeneID" id="92097237"/>
<reference evidence="1 2" key="1">
    <citation type="submission" date="2023-01" db="EMBL/GenBank/DDBJ databases">
        <title>Analysis of 21 Apiospora genomes using comparative genomics revels a genus with tremendous synthesis potential of carbohydrate active enzymes and secondary metabolites.</title>
        <authorList>
            <person name="Sorensen T."/>
        </authorList>
    </citation>
    <scope>NUCLEOTIDE SEQUENCE [LARGE SCALE GENOMIC DNA]</scope>
    <source>
        <strain evidence="1 2">CBS 135458</strain>
    </source>
</reference>
<comment type="caution">
    <text evidence="1">The sequence shown here is derived from an EMBL/GenBank/DDBJ whole genome shotgun (WGS) entry which is preliminary data.</text>
</comment>
<evidence type="ECO:0000313" key="1">
    <source>
        <dbReference type="EMBL" id="KAK8043927.1"/>
    </source>
</evidence>
<dbReference type="InterPro" id="IPR016477">
    <property type="entry name" value="Fructo-/Ketosamine-3-kinase"/>
</dbReference>
<name>A0ABR1TBY8_9PEZI</name>
<dbReference type="RefSeq" id="XP_066710322.1">
    <property type="nucleotide sequence ID" value="XM_066864174.1"/>
</dbReference>
<gene>
    <name evidence="1" type="ORF">PG994_012765</name>
</gene>
<organism evidence="1 2">
    <name type="scientific">Apiospora phragmitis</name>
    <dbReference type="NCBI Taxonomy" id="2905665"/>
    <lineage>
        <taxon>Eukaryota</taxon>
        <taxon>Fungi</taxon>
        <taxon>Dikarya</taxon>
        <taxon>Ascomycota</taxon>
        <taxon>Pezizomycotina</taxon>
        <taxon>Sordariomycetes</taxon>
        <taxon>Xylariomycetidae</taxon>
        <taxon>Amphisphaeriales</taxon>
        <taxon>Apiosporaceae</taxon>
        <taxon>Apiospora</taxon>
    </lineage>
</organism>
<sequence>MNGTFEAEQALYSVFPEQSPRPVGWGTYQDDLDTHFYICGFVEMYDDVPTAQDWAATVSQLHLNSMGKSPTGHFGFHVTTHLANVPVNNTWNMSWQAFWAQHMESLFEQDELLHGSDDEVTQLKEAFLTQVIPGFLDPWSLMEEPSSRV</sequence>
<dbReference type="PANTHER" id="PTHR12149">
    <property type="entry name" value="FRUCTOSAMINE 3 KINASE-RELATED PROTEIN"/>
    <property type="match status" value="1"/>
</dbReference>
<evidence type="ECO:0000313" key="2">
    <source>
        <dbReference type="Proteomes" id="UP001480595"/>
    </source>
</evidence>
<proteinExistence type="predicted"/>